<dbReference type="CDD" id="cd03263">
    <property type="entry name" value="ABC_subfamily_A"/>
    <property type="match status" value="2"/>
</dbReference>
<evidence type="ECO:0000256" key="5">
    <source>
        <dbReference type="ARBA" id="ARBA00022989"/>
    </source>
</evidence>
<feature type="transmembrane region" description="Helical" evidence="8">
    <location>
        <begin position="417"/>
        <end position="438"/>
    </location>
</feature>
<dbReference type="InterPro" id="IPR003439">
    <property type="entry name" value="ABC_transporter-like_ATP-bd"/>
</dbReference>
<dbReference type="InterPro" id="IPR026082">
    <property type="entry name" value="ABCA"/>
</dbReference>
<dbReference type="GO" id="GO:0016887">
    <property type="term" value="F:ATP hydrolysis activity"/>
    <property type="evidence" value="ECO:0007669"/>
    <property type="project" value="InterPro"/>
</dbReference>
<keyword evidence="4" id="KW-0067">ATP-binding</keyword>
<keyword evidence="2 8" id="KW-0812">Transmembrane</keyword>
<dbReference type="SUPFAM" id="SSF52540">
    <property type="entry name" value="P-loop containing nucleoside triphosphate hydrolases"/>
    <property type="match status" value="2"/>
</dbReference>
<feature type="transmembrane region" description="Helical" evidence="8">
    <location>
        <begin position="310"/>
        <end position="330"/>
    </location>
</feature>
<evidence type="ECO:0000256" key="2">
    <source>
        <dbReference type="ARBA" id="ARBA00022692"/>
    </source>
</evidence>
<dbReference type="GO" id="GO:0016020">
    <property type="term" value="C:membrane"/>
    <property type="evidence" value="ECO:0007669"/>
    <property type="project" value="UniProtKB-SubCell"/>
</dbReference>
<dbReference type="Pfam" id="PF23321">
    <property type="entry name" value="R1_ABCA1"/>
    <property type="match status" value="1"/>
</dbReference>
<organism evidence="10 11">
    <name type="scientific">Blomia tropicalis</name>
    <name type="common">Mite</name>
    <dbReference type="NCBI Taxonomy" id="40697"/>
    <lineage>
        <taxon>Eukaryota</taxon>
        <taxon>Metazoa</taxon>
        <taxon>Ecdysozoa</taxon>
        <taxon>Arthropoda</taxon>
        <taxon>Chelicerata</taxon>
        <taxon>Arachnida</taxon>
        <taxon>Acari</taxon>
        <taxon>Acariformes</taxon>
        <taxon>Sarcoptiformes</taxon>
        <taxon>Astigmata</taxon>
        <taxon>Glycyphagoidea</taxon>
        <taxon>Echimyopodidae</taxon>
        <taxon>Blomia</taxon>
    </lineage>
</organism>
<keyword evidence="6 8" id="KW-0472">Membrane</keyword>
<gene>
    <name evidence="10" type="ORF">RDWZM_005336</name>
</gene>
<keyword evidence="5 8" id="KW-1133">Transmembrane helix</keyword>
<dbReference type="GO" id="GO:0005524">
    <property type="term" value="F:ATP binding"/>
    <property type="evidence" value="ECO:0007669"/>
    <property type="project" value="UniProtKB-KW"/>
</dbReference>
<dbReference type="EMBL" id="JAPWDV010000002">
    <property type="protein sequence ID" value="KAJ6219524.1"/>
    <property type="molecule type" value="Genomic_DNA"/>
</dbReference>
<dbReference type="FunFam" id="3.40.50.300:FF:000933">
    <property type="entry name" value="ABC transporter A family member 7"/>
    <property type="match status" value="1"/>
</dbReference>
<dbReference type="FunFam" id="3.40.50.300:FF:002470">
    <property type="entry name" value="ABC transporter, putative"/>
    <property type="match status" value="1"/>
</dbReference>
<feature type="transmembrane region" description="Helical" evidence="8">
    <location>
        <begin position="68"/>
        <end position="92"/>
    </location>
</feature>
<feature type="transmembrane region" description="Helical" evidence="8">
    <location>
        <begin position="946"/>
        <end position="967"/>
    </location>
</feature>
<evidence type="ECO:0000256" key="4">
    <source>
        <dbReference type="ARBA" id="ARBA00022840"/>
    </source>
</evidence>
<dbReference type="Proteomes" id="UP001142055">
    <property type="component" value="Chromosome 2"/>
</dbReference>
<feature type="transmembrane region" description="Helical" evidence="8">
    <location>
        <begin position="1207"/>
        <end position="1229"/>
    </location>
</feature>
<dbReference type="InterPro" id="IPR056264">
    <property type="entry name" value="R2_ABCA1-4-like"/>
</dbReference>
<evidence type="ECO:0000256" key="7">
    <source>
        <dbReference type="SAM" id="MobiDB-lite"/>
    </source>
</evidence>
<comment type="caution">
    <text evidence="10">The sequence shown here is derived from an EMBL/GenBank/DDBJ whole genome shotgun (WGS) entry which is preliminary data.</text>
</comment>
<evidence type="ECO:0000259" key="9">
    <source>
        <dbReference type="PROSITE" id="PS50893"/>
    </source>
</evidence>
<protein>
    <recommendedName>
        <fullName evidence="9">ABC transporter domain-containing protein</fullName>
    </recommendedName>
</protein>
<name>A0A9Q0M633_BLOTA</name>
<dbReference type="InterPro" id="IPR027417">
    <property type="entry name" value="P-loop_NTPase"/>
</dbReference>
<dbReference type="InterPro" id="IPR003593">
    <property type="entry name" value="AAA+_ATPase"/>
</dbReference>
<feature type="region of interest" description="Disordered" evidence="7">
    <location>
        <begin position="1"/>
        <end position="41"/>
    </location>
</feature>
<dbReference type="PANTHER" id="PTHR19229:SF250">
    <property type="entry name" value="ABC TRANSPORTER DOMAIN-CONTAINING PROTEIN-RELATED"/>
    <property type="match status" value="1"/>
</dbReference>
<dbReference type="Pfam" id="PF00005">
    <property type="entry name" value="ABC_tran"/>
    <property type="match status" value="2"/>
</dbReference>
<evidence type="ECO:0000256" key="1">
    <source>
        <dbReference type="ARBA" id="ARBA00004141"/>
    </source>
</evidence>
<evidence type="ECO:0000313" key="10">
    <source>
        <dbReference type="EMBL" id="KAJ6219524.1"/>
    </source>
</evidence>
<dbReference type="GO" id="GO:0005319">
    <property type="term" value="F:lipid transporter activity"/>
    <property type="evidence" value="ECO:0007669"/>
    <property type="project" value="TreeGrafter"/>
</dbReference>
<dbReference type="PANTHER" id="PTHR19229">
    <property type="entry name" value="ATP-BINDING CASSETTE TRANSPORTER SUBFAMILY A ABCA"/>
    <property type="match status" value="1"/>
</dbReference>
<dbReference type="OrthoDB" id="6512918at2759"/>
<reference evidence="10" key="1">
    <citation type="submission" date="2022-12" db="EMBL/GenBank/DDBJ databases">
        <title>Genome assemblies of Blomia tropicalis.</title>
        <authorList>
            <person name="Cui Y."/>
        </authorList>
    </citation>
    <scope>NUCLEOTIDE SEQUENCE</scope>
    <source>
        <tissue evidence="10">Adult mites</tissue>
    </source>
</reference>
<dbReference type="InterPro" id="IPR013525">
    <property type="entry name" value="ABC2_TM"/>
</dbReference>
<dbReference type="Pfam" id="PF12698">
    <property type="entry name" value="ABC2_membrane_3"/>
    <property type="match status" value="2"/>
</dbReference>
<feature type="domain" description="ABC transporter" evidence="9">
    <location>
        <begin position="573"/>
        <end position="807"/>
    </location>
</feature>
<dbReference type="InterPro" id="IPR017871">
    <property type="entry name" value="ABC_transporter-like_CS"/>
</dbReference>
<dbReference type="PROSITE" id="PS50893">
    <property type="entry name" value="ABC_TRANSPORTER_2"/>
    <property type="match status" value="2"/>
</dbReference>
<dbReference type="PROSITE" id="PS00211">
    <property type="entry name" value="ABC_TRANSPORTER_1"/>
    <property type="match status" value="2"/>
</dbReference>
<feature type="transmembrane region" description="Helical" evidence="8">
    <location>
        <begin position="453"/>
        <end position="473"/>
    </location>
</feature>
<proteinExistence type="predicted"/>
<feature type="transmembrane region" description="Helical" evidence="8">
    <location>
        <begin position="350"/>
        <end position="376"/>
    </location>
</feature>
<accession>A0A9Q0M633</accession>
<dbReference type="Gene3D" id="3.40.50.300">
    <property type="entry name" value="P-loop containing nucleotide triphosphate hydrolases"/>
    <property type="match status" value="2"/>
</dbReference>
<sequence>MDGSTSSSGSQKRFISSNESSPQSDPQSTSIPLEETTTGSSKLRSSGLFQRQLYALLWKNYITRRVHYVSTFFEIVGPLLLPLFVCMIYSSVKFSNSEGDKPKISSPKFLGPIIYKNPVLSVFFKKEDLYENILDNGILQNKPIFRQILFTPDNAETRSLLSSISPDGTLLKPLADESQMIEKMHLEMESLSRYNVLGIVFHDLSFTDAQLSYTIYFQSDKESSNFIASKFPTKFNQVPSSVEQIDFYYAFVEAMANINQLFVSQSCIKNRKLDTECLFPKSSKRIDLYKMPYPKYLNPQTQNSFSVFDWIGLLTTLGYVLVCAMIVKRITDEKESQVKEMLRMIGMSDIVFWTSHYLNYLLFIILQAFVLIFIFYNLEVPIITNSSEIIIFGFLLIYGTQLILFSMTITTIFNRPVLAIIVTVIIWILCSTVIFRFLMPSLSTGEVIQKNPIRFLTSMTPMASFIWFFSILGDLESKTNSGLQFKNIHTTISVFGDFNVISVVEAILLSYILYFFLIFYLDNVWPFQPGVPKSPFFIFQPSYWFPKESIISDNMPETNANVHERDPLLKPKIQLQNVCKKFKTFGTNQFMAVDHLWLNIYENQLTVLLGHNGAGKTTTMNMITGMFRSTSGSIYVNRYNVFTHTNKARRSIGLCPQENVYFNELSVAQHLKLYAMLKNYPLKLLNKEINYVLELLALQDKKHVRASQLSGGMKRKLALGIAMVGGTETLILDEPTSGMDPEARRVIWDLLISLRRHRTILLTTHYMEEADVLADRIAIMNEGKLRCSGSPLFLKNAFGTGYRIRIAKSEGFNSSKFISVLQKYVSTAKLISEVETEVVYSLEGEKTELLQKFPLLFDDIEKNKVNYAIESCGLSYTTLEDVFLTVGADINVNHNQNEGKRSTYDATDAEKSIHLTSQDELVTGLPLITLQIYALICKRFNFARRYLTMLVFQLLIPASIIALALYVERKIRSANEMKTLNFNVKDLYGENTETVYSGSATFQNDFLAVNSKYGAKTQFIDESADMDTWFLDRGTQSLVDYIHNNLYGLDMRKVNPQIWFNNEQYHSAPLALLVYFETFLRSVLPSQIKDKSFIKVSGIPVYRKTDSQTEDLALLTISWVITCLIFIPIAFPFLASSYILYPIREQASKSKLIQLMTGLSPTLFWMSNFMFDMLTHLFATSILYLVIWIFDDGRGIFDDSSNAGSALFLMILFFGLSTIPVTYGFSYFFTSPVSGFTFMTILYLAFGFIANLIFSIMNILINYARFDLPFGWIEPVLVVIRGVPIFSMLYGYQKIYLLSSMTKFCKSIRDVELICSSLSNSTPSMITGCCPELCGSRCFSNENAYSYNDIGAGKELIYLVASGTSFFLFMILFEAYKLQILKIFSSFTDIFIRSKSLVLTPKQSIKMVALDSDVDAEKDRIQEEVENRNFTDLLTVYNLRKRYGNFTAVDKISFGVRPDECFGFLGVNGAGKTTTFSMLTGDFAPTSGNAFIKNGKYSLLKKLSKFQRNVGYCPQFDALLGKLTGEETLYLFARLRGVPYKSLKRDIDSLIKMVGLEEHYRKSTENYSGGNRRKLSIAIALIGSPSLIFLDEPSAGVDPAARRKIWQTLGFIKRNLNSSIVLTSHSMEECEALCSRIVIMVNGKFKCLGSTQHLRHKYGQGYSVTIRLKREHESDNAYLNEVMDKVVEYLPSALLKDYHQCLIHYHITDTEATWAGIFSQMSKLNEMFKFEDYFVSDTTLEQIFIMFARHQDKTPI</sequence>
<feature type="transmembrane region" description="Helical" evidence="8">
    <location>
        <begin position="494"/>
        <end position="521"/>
    </location>
</feature>
<feature type="domain" description="ABC transporter" evidence="9">
    <location>
        <begin position="1434"/>
        <end position="1667"/>
    </location>
</feature>
<comment type="subcellular location">
    <subcellularLocation>
        <location evidence="1">Membrane</location>
        <topology evidence="1">Multi-pass membrane protein</topology>
    </subcellularLocation>
</comment>
<keyword evidence="11" id="KW-1185">Reference proteome</keyword>
<feature type="transmembrane region" description="Helical" evidence="8">
    <location>
        <begin position="1272"/>
        <end position="1292"/>
    </location>
</feature>
<evidence type="ECO:0000313" key="11">
    <source>
        <dbReference type="Proteomes" id="UP001142055"/>
    </source>
</evidence>
<keyword evidence="3" id="KW-0547">Nucleotide-binding</keyword>
<dbReference type="GO" id="GO:0140359">
    <property type="term" value="F:ABC-type transporter activity"/>
    <property type="evidence" value="ECO:0007669"/>
    <property type="project" value="InterPro"/>
</dbReference>
<feature type="transmembrane region" description="Helical" evidence="8">
    <location>
        <begin position="382"/>
        <end position="405"/>
    </location>
</feature>
<feature type="transmembrane region" description="Helical" evidence="8">
    <location>
        <begin position="1163"/>
        <end position="1187"/>
    </location>
</feature>
<dbReference type="SMART" id="SM00382">
    <property type="entry name" value="AAA"/>
    <property type="match status" value="2"/>
</dbReference>
<feature type="transmembrane region" description="Helical" evidence="8">
    <location>
        <begin position="1241"/>
        <end position="1260"/>
    </location>
</feature>
<evidence type="ECO:0000256" key="3">
    <source>
        <dbReference type="ARBA" id="ARBA00022741"/>
    </source>
</evidence>
<evidence type="ECO:0000256" key="6">
    <source>
        <dbReference type="ARBA" id="ARBA00023136"/>
    </source>
</evidence>
<feature type="transmembrane region" description="Helical" evidence="8">
    <location>
        <begin position="1112"/>
        <end position="1143"/>
    </location>
</feature>
<dbReference type="OMA" id="KDERGQM"/>
<evidence type="ECO:0000256" key="8">
    <source>
        <dbReference type="SAM" id="Phobius"/>
    </source>
</evidence>